<keyword evidence="1" id="KW-0472">Membrane</keyword>
<dbReference type="NCBIfam" id="TIGR04391">
    <property type="entry name" value="CcmD_alt_fam"/>
    <property type="match status" value="1"/>
</dbReference>
<proteinExistence type="predicted"/>
<dbReference type="KEGG" id="gtl:EP073_02170"/>
<dbReference type="InterPro" id="IPR030888">
    <property type="entry name" value="Put_ccm"/>
</dbReference>
<dbReference type="AlphaFoldDB" id="A0A410JVM2"/>
<keyword evidence="1" id="KW-1133">Transmembrane helix</keyword>
<evidence type="ECO:0000256" key="1">
    <source>
        <dbReference type="SAM" id="Phobius"/>
    </source>
</evidence>
<dbReference type="EMBL" id="CP035108">
    <property type="protein sequence ID" value="QAR32242.1"/>
    <property type="molecule type" value="Genomic_DNA"/>
</dbReference>
<sequence length="45" mass="5178">MQDFWYIVGAYSIIWVLLGGYMLGLGTKITELNKRIDAVEADKER</sequence>
<evidence type="ECO:0000313" key="3">
    <source>
        <dbReference type="Proteomes" id="UP000287502"/>
    </source>
</evidence>
<dbReference type="RefSeq" id="WP_128465529.1">
    <property type="nucleotide sequence ID" value="NZ_CP035108.1"/>
</dbReference>
<evidence type="ECO:0000313" key="2">
    <source>
        <dbReference type="EMBL" id="QAR32242.1"/>
    </source>
</evidence>
<keyword evidence="1" id="KW-0812">Transmembrane</keyword>
<organism evidence="2 3">
    <name type="scientific">Geovibrio thiophilus</name>
    <dbReference type="NCBI Taxonomy" id="139438"/>
    <lineage>
        <taxon>Bacteria</taxon>
        <taxon>Pseudomonadati</taxon>
        <taxon>Deferribacterota</taxon>
        <taxon>Deferribacteres</taxon>
        <taxon>Deferribacterales</taxon>
        <taxon>Geovibrionaceae</taxon>
        <taxon>Geovibrio</taxon>
    </lineage>
</organism>
<feature type="transmembrane region" description="Helical" evidence="1">
    <location>
        <begin position="6"/>
        <end position="25"/>
    </location>
</feature>
<accession>A0A410JVM2</accession>
<gene>
    <name evidence="2" type="ORF">EP073_02170</name>
</gene>
<name>A0A410JVM2_9BACT</name>
<protein>
    <submittedName>
        <fullName evidence="2">CcmD family protein</fullName>
    </submittedName>
</protein>
<reference evidence="2 3" key="1">
    <citation type="submission" date="2019-01" db="EMBL/GenBank/DDBJ databases">
        <title>Geovibrio thiophilus DSM 11263, complete genome.</title>
        <authorList>
            <person name="Spring S."/>
            <person name="Bunk B."/>
            <person name="Sproer C."/>
        </authorList>
    </citation>
    <scope>NUCLEOTIDE SEQUENCE [LARGE SCALE GENOMIC DNA]</scope>
    <source>
        <strain evidence="2 3">DSM 11263</strain>
    </source>
</reference>
<keyword evidence="3" id="KW-1185">Reference proteome</keyword>
<dbReference type="OrthoDB" id="2911297at2"/>
<dbReference type="Proteomes" id="UP000287502">
    <property type="component" value="Chromosome"/>
</dbReference>